<evidence type="ECO:0008006" key="3">
    <source>
        <dbReference type="Google" id="ProtNLM"/>
    </source>
</evidence>
<reference evidence="2" key="1">
    <citation type="submission" date="2016-10" db="EMBL/GenBank/DDBJ databases">
        <authorList>
            <person name="Varghese N."/>
            <person name="Submissions S."/>
        </authorList>
    </citation>
    <scope>NUCLEOTIDE SEQUENCE [LARGE SCALE GENOMIC DNA]</scope>
    <source>
        <strain evidence="2">CPCC 202695</strain>
    </source>
</reference>
<dbReference type="STRING" id="589382.SAMN04489721_0476"/>
<dbReference type="AlphaFoldDB" id="A0A1H1MTM9"/>
<organism evidence="1 2">
    <name type="scientific">Agromyces flavus</name>
    <dbReference type="NCBI Taxonomy" id="589382"/>
    <lineage>
        <taxon>Bacteria</taxon>
        <taxon>Bacillati</taxon>
        <taxon>Actinomycetota</taxon>
        <taxon>Actinomycetes</taxon>
        <taxon>Micrococcales</taxon>
        <taxon>Microbacteriaceae</taxon>
        <taxon>Agromyces</taxon>
    </lineage>
</organism>
<evidence type="ECO:0000313" key="2">
    <source>
        <dbReference type="Proteomes" id="UP000199482"/>
    </source>
</evidence>
<protein>
    <recommendedName>
        <fullName evidence="3">DUF559 domain-containing protein</fullName>
    </recommendedName>
</protein>
<proteinExistence type="predicted"/>
<accession>A0A1H1MTM9</accession>
<sequence>MQRAGLVGVHPSRLSAPDLRRPFHGIRQHASIAEDARSRAMAYAVGMPARQVFSHVTAALLWGMPLPHHLERDQRIHVGVPSGSTRSLAAGVVGHVIQPERLGVTSLAGVRVSSPADTWCQLGSLLGEDDLVAVADFLITGGEPSGRHPALCSRTELEAALKRHKGCRGATRLRGALELVRYGSLSRRETLMRLDLGRAGLPEPSPNHSVADALGAFVAMIDLAFPEYRVGIEYQSDLHRGPERFKADVRRLERLLDEGWLIVQATSEDVSADGRLRDSAAFAARVARRLESRGWHPIALP</sequence>
<name>A0A1H1MTM9_9MICO</name>
<dbReference type="EMBL" id="LT629755">
    <property type="protein sequence ID" value="SDR90046.1"/>
    <property type="molecule type" value="Genomic_DNA"/>
</dbReference>
<evidence type="ECO:0000313" key="1">
    <source>
        <dbReference type="EMBL" id="SDR90046.1"/>
    </source>
</evidence>
<gene>
    <name evidence="1" type="ORF">SAMN04489721_0476</name>
</gene>
<dbReference type="Proteomes" id="UP000199482">
    <property type="component" value="Chromosome I"/>
</dbReference>